<dbReference type="Proteomes" id="UP000245946">
    <property type="component" value="Unassembled WGS sequence"/>
</dbReference>
<feature type="transmembrane region" description="Helical" evidence="6">
    <location>
        <begin position="132"/>
        <end position="153"/>
    </location>
</feature>
<accession>A0A316ZB47</accession>
<dbReference type="Pfam" id="PF05653">
    <property type="entry name" value="Mg_trans_NIPA"/>
    <property type="match status" value="1"/>
</dbReference>
<dbReference type="GO" id="GO:0015095">
    <property type="term" value="F:magnesium ion transmembrane transporter activity"/>
    <property type="evidence" value="ECO:0007669"/>
    <property type="project" value="InterPro"/>
</dbReference>
<sequence length="542" mass="57665">MRQPLRLTLSALALLALAPAVLSLSLRDASEPLSLRDAASSAAQAGVPATTGLSSLTRDKWIGLALAISSSLAIGTSFIITKKGLMDAADRSSGMASDGHSYLQNPIWWAGMSTMIVGEVANFAAYTFAPPILVTPLGALSVLIGAVLASFMLNEELGRLGRVGCTLCLVGTVIIVVNAPEDKEIQTVDEILNYAIQPGFLTYCLFVLSYAIYAIWRLVPSYGKRSPLVYLSICSLVGSVSVMSVKGFGVALKLTMDGNNQFTHPSTYCFALVTIVCILVQMNYFNKALDQFSTNIVNPIYYVTFTTSTIFASFLLFNGFNTSGPASAVSLLGGFVVIFMGVYLLNLNRLVDPVTQQPRMSLMTGEGIVGTGRLSESHDRFASRSRSAYPPGSRRGGGGGGGYGAPHSRRDSSGSVLFNAYEEETVGLTQLNESEEEDDDGMDEERSSKRSHARAESEDLWRRNPHDVGTPMISTAPAAAPLPSTGQRVTPATQGRNGVNGVPANAAQGTPNRPASVGSAAQVPRSPNDWRGVPYVAAPERR</sequence>
<keyword evidence="4 6" id="KW-0472">Membrane</keyword>
<dbReference type="AlphaFoldDB" id="A0A316ZB47"/>
<feature type="compositionally biased region" description="Polar residues" evidence="5">
    <location>
        <begin position="484"/>
        <end position="497"/>
    </location>
</feature>
<dbReference type="PANTHER" id="PTHR12570:SF85">
    <property type="entry name" value="DUF803 DOMAIN MEMBRANE PROTEIN (AFU_ORTHOLOGUE AFUA_1G15880)"/>
    <property type="match status" value="1"/>
</dbReference>
<evidence type="ECO:0000256" key="5">
    <source>
        <dbReference type="SAM" id="MobiDB-lite"/>
    </source>
</evidence>
<dbReference type="OrthoDB" id="6428174at2759"/>
<feature type="transmembrane region" description="Helical" evidence="6">
    <location>
        <begin position="61"/>
        <end position="81"/>
    </location>
</feature>
<name>A0A316ZB47_9BASI</name>
<protein>
    <submittedName>
        <fullName evidence="8">DUF803-domain-containing protein</fullName>
    </submittedName>
</protein>
<feature type="transmembrane region" description="Helical" evidence="6">
    <location>
        <begin position="296"/>
        <end position="320"/>
    </location>
</feature>
<evidence type="ECO:0000256" key="3">
    <source>
        <dbReference type="ARBA" id="ARBA00022989"/>
    </source>
</evidence>
<dbReference type="InterPro" id="IPR008521">
    <property type="entry name" value="Mg_trans_NIPA"/>
</dbReference>
<feature type="compositionally biased region" description="Gly residues" evidence="5">
    <location>
        <begin position="394"/>
        <end position="404"/>
    </location>
</feature>
<reference evidence="8 9" key="1">
    <citation type="journal article" date="2018" name="Mol. Biol. Evol.">
        <title>Broad Genomic Sampling Reveals a Smut Pathogenic Ancestry of the Fungal Clade Ustilaginomycotina.</title>
        <authorList>
            <person name="Kijpornyongpan T."/>
            <person name="Mondo S.J."/>
            <person name="Barry K."/>
            <person name="Sandor L."/>
            <person name="Lee J."/>
            <person name="Lipzen A."/>
            <person name="Pangilinan J."/>
            <person name="LaButti K."/>
            <person name="Hainaut M."/>
            <person name="Henrissat B."/>
            <person name="Grigoriev I.V."/>
            <person name="Spatafora J.W."/>
            <person name="Aime M.C."/>
        </authorList>
    </citation>
    <scope>NUCLEOTIDE SEQUENCE [LARGE SCALE GENOMIC DNA]</scope>
    <source>
        <strain evidence="8 9">MCA 4186</strain>
    </source>
</reference>
<feature type="signal peptide" evidence="7">
    <location>
        <begin position="1"/>
        <end position="23"/>
    </location>
</feature>
<feature type="compositionally biased region" description="Low complexity" evidence="5">
    <location>
        <begin position="384"/>
        <end position="393"/>
    </location>
</feature>
<dbReference type="SUPFAM" id="SSF103481">
    <property type="entry name" value="Multidrug resistance efflux transporter EmrE"/>
    <property type="match status" value="1"/>
</dbReference>
<dbReference type="GeneID" id="37269703"/>
<evidence type="ECO:0000256" key="7">
    <source>
        <dbReference type="SAM" id="SignalP"/>
    </source>
</evidence>
<organism evidence="8 9">
    <name type="scientific">Tilletiopsis washingtonensis</name>
    <dbReference type="NCBI Taxonomy" id="58919"/>
    <lineage>
        <taxon>Eukaryota</taxon>
        <taxon>Fungi</taxon>
        <taxon>Dikarya</taxon>
        <taxon>Basidiomycota</taxon>
        <taxon>Ustilaginomycotina</taxon>
        <taxon>Exobasidiomycetes</taxon>
        <taxon>Entylomatales</taxon>
        <taxon>Entylomatales incertae sedis</taxon>
        <taxon>Tilletiopsis</taxon>
    </lineage>
</organism>
<feature type="transmembrane region" description="Helical" evidence="6">
    <location>
        <begin position="191"/>
        <end position="216"/>
    </location>
</feature>
<feature type="compositionally biased region" description="Acidic residues" evidence="5">
    <location>
        <begin position="433"/>
        <end position="443"/>
    </location>
</feature>
<feature type="transmembrane region" description="Helical" evidence="6">
    <location>
        <begin position="160"/>
        <end position="179"/>
    </location>
</feature>
<feature type="transmembrane region" description="Helical" evidence="6">
    <location>
        <begin position="102"/>
        <end position="126"/>
    </location>
</feature>
<comment type="subcellular location">
    <subcellularLocation>
        <location evidence="1">Membrane</location>
        <topology evidence="1">Multi-pass membrane protein</topology>
    </subcellularLocation>
</comment>
<keyword evidence="9" id="KW-1185">Reference proteome</keyword>
<feature type="region of interest" description="Disordered" evidence="5">
    <location>
        <begin position="371"/>
        <end position="542"/>
    </location>
</feature>
<feature type="compositionally biased region" description="Basic and acidic residues" evidence="5">
    <location>
        <begin position="444"/>
        <end position="466"/>
    </location>
</feature>
<keyword evidence="7" id="KW-0732">Signal</keyword>
<keyword evidence="2 6" id="KW-0812">Transmembrane</keyword>
<feature type="transmembrane region" description="Helical" evidence="6">
    <location>
        <begin position="228"/>
        <end position="245"/>
    </location>
</feature>
<dbReference type="InterPro" id="IPR037185">
    <property type="entry name" value="EmrE-like"/>
</dbReference>
<gene>
    <name evidence="8" type="ORF">FA09DRAFT_329384</name>
</gene>
<evidence type="ECO:0000256" key="2">
    <source>
        <dbReference type="ARBA" id="ARBA00022692"/>
    </source>
</evidence>
<evidence type="ECO:0000313" key="8">
    <source>
        <dbReference type="EMBL" id="PWN98910.1"/>
    </source>
</evidence>
<evidence type="ECO:0000256" key="1">
    <source>
        <dbReference type="ARBA" id="ARBA00004141"/>
    </source>
</evidence>
<evidence type="ECO:0000313" key="9">
    <source>
        <dbReference type="Proteomes" id="UP000245946"/>
    </source>
</evidence>
<proteinExistence type="predicted"/>
<keyword evidence="3 6" id="KW-1133">Transmembrane helix</keyword>
<dbReference type="EMBL" id="KZ819290">
    <property type="protein sequence ID" value="PWN98910.1"/>
    <property type="molecule type" value="Genomic_DNA"/>
</dbReference>
<evidence type="ECO:0000256" key="6">
    <source>
        <dbReference type="SAM" id="Phobius"/>
    </source>
</evidence>
<dbReference type="PANTHER" id="PTHR12570">
    <property type="match status" value="1"/>
</dbReference>
<evidence type="ECO:0000256" key="4">
    <source>
        <dbReference type="ARBA" id="ARBA00023136"/>
    </source>
</evidence>
<feature type="chain" id="PRO_5016252698" evidence="7">
    <location>
        <begin position="24"/>
        <end position="542"/>
    </location>
</feature>
<feature type="transmembrane region" description="Helical" evidence="6">
    <location>
        <begin position="265"/>
        <end position="284"/>
    </location>
</feature>
<feature type="transmembrane region" description="Helical" evidence="6">
    <location>
        <begin position="326"/>
        <end position="345"/>
    </location>
</feature>
<dbReference type="RefSeq" id="XP_025599189.1">
    <property type="nucleotide sequence ID" value="XM_025742159.1"/>
</dbReference>
<dbReference type="GO" id="GO:0016020">
    <property type="term" value="C:membrane"/>
    <property type="evidence" value="ECO:0007669"/>
    <property type="project" value="UniProtKB-SubCell"/>
</dbReference>